<dbReference type="OrthoDB" id="406505at2759"/>
<dbReference type="Pfam" id="PF03330">
    <property type="entry name" value="DPBB_1"/>
    <property type="match status" value="1"/>
</dbReference>
<dbReference type="AlphaFoldDB" id="A0A1R1PSI5"/>
<feature type="region of interest" description="Disordered" evidence="2">
    <location>
        <begin position="70"/>
        <end position="129"/>
    </location>
</feature>
<reference evidence="6" key="1">
    <citation type="submission" date="2017-01" db="EMBL/GenBank/DDBJ databases">
        <authorList>
            <person name="Wang Y."/>
            <person name="White M."/>
            <person name="Kvist S."/>
            <person name="Moncalvo J.-M."/>
        </authorList>
    </citation>
    <scope>NUCLEOTIDE SEQUENCE [LARGE SCALE GENOMIC DNA]</scope>
    <source>
        <strain evidence="6">COL-18-3</strain>
    </source>
</reference>
<dbReference type="PROSITE" id="PS50842">
    <property type="entry name" value="EXPANSIN_EG45"/>
    <property type="match status" value="1"/>
</dbReference>
<dbReference type="SUPFAM" id="SSF50685">
    <property type="entry name" value="Barwin-like endoglucanases"/>
    <property type="match status" value="1"/>
</dbReference>
<name>A0A1R1PSI5_ZANCU</name>
<protein>
    <submittedName>
        <fullName evidence="5">Papain inhibitor</fullName>
    </submittedName>
</protein>
<dbReference type="CDD" id="cd22191">
    <property type="entry name" value="DPBB_RlpA_EXP_N-like"/>
    <property type="match status" value="1"/>
</dbReference>
<feature type="compositionally biased region" description="Low complexity" evidence="2">
    <location>
        <begin position="97"/>
        <end position="116"/>
    </location>
</feature>
<evidence type="ECO:0000256" key="2">
    <source>
        <dbReference type="SAM" id="MobiDB-lite"/>
    </source>
</evidence>
<evidence type="ECO:0000256" key="3">
    <source>
        <dbReference type="SAM" id="SignalP"/>
    </source>
</evidence>
<evidence type="ECO:0000313" key="6">
    <source>
        <dbReference type="Proteomes" id="UP000188320"/>
    </source>
</evidence>
<dbReference type="InterPro" id="IPR051477">
    <property type="entry name" value="Expansin_CellWall"/>
</dbReference>
<feature type="signal peptide" evidence="3">
    <location>
        <begin position="1"/>
        <end position="18"/>
    </location>
</feature>
<sequence>MRCLSTVTFLYLVGMVSASPRDVLSYRKHQPGKKNVGAHNVTHVKTNIDKGMHKQKQMYTSTAIGEDCKKGNTKNSCTRTSKNTVSKSKASRAATITSKTSPGAKTTSKKTGSNSSQASTTDGSKDSKQYTGEGTYYDVGLGACGVTNSNSELVAAISHVEYGVNANPNNAPVCGKCALVTGPDGKTVTVKIVDSCPACNSGSLDLSPTAFQKLAPLSAGRIKIKWSFVSC</sequence>
<feature type="domain" description="Expansin-like EG45" evidence="4">
    <location>
        <begin position="141"/>
        <end position="231"/>
    </location>
</feature>
<keyword evidence="1 3" id="KW-0732">Signal</keyword>
<dbReference type="Gene3D" id="2.40.40.10">
    <property type="entry name" value="RlpA-like domain"/>
    <property type="match status" value="1"/>
</dbReference>
<evidence type="ECO:0000313" key="5">
    <source>
        <dbReference type="EMBL" id="OMH83930.1"/>
    </source>
</evidence>
<evidence type="ECO:0000256" key="1">
    <source>
        <dbReference type="ARBA" id="ARBA00022729"/>
    </source>
</evidence>
<proteinExistence type="predicted"/>
<evidence type="ECO:0000259" key="4">
    <source>
        <dbReference type="PROSITE" id="PS50842"/>
    </source>
</evidence>
<dbReference type="EMBL" id="LSSK01000283">
    <property type="protein sequence ID" value="OMH83930.1"/>
    <property type="molecule type" value="Genomic_DNA"/>
</dbReference>
<dbReference type="InterPro" id="IPR036908">
    <property type="entry name" value="RlpA-like_sf"/>
</dbReference>
<feature type="compositionally biased region" description="Polar residues" evidence="2">
    <location>
        <begin position="73"/>
        <end position="88"/>
    </location>
</feature>
<dbReference type="PANTHER" id="PTHR31836:SF21">
    <property type="entry name" value="EXPANSIN-LIKE PROTEIN 7"/>
    <property type="match status" value="1"/>
</dbReference>
<dbReference type="PANTHER" id="PTHR31836">
    <property type="match status" value="1"/>
</dbReference>
<dbReference type="Proteomes" id="UP000188320">
    <property type="component" value="Unassembled WGS sequence"/>
</dbReference>
<organism evidence="5 6">
    <name type="scientific">Zancudomyces culisetae</name>
    <name type="common">Gut fungus</name>
    <name type="synonym">Smittium culisetae</name>
    <dbReference type="NCBI Taxonomy" id="1213189"/>
    <lineage>
        <taxon>Eukaryota</taxon>
        <taxon>Fungi</taxon>
        <taxon>Fungi incertae sedis</taxon>
        <taxon>Zoopagomycota</taxon>
        <taxon>Kickxellomycotina</taxon>
        <taxon>Harpellomycetes</taxon>
        <taxon>Harpellales</taxon>
        <taxon>Legeriomycetaceae</taxon>
        <taxon>Zancudomyces</taxon>
    </lineage>
</organism>
<accession>A0A1R1PSI5</accession>
<dbReference type="InterPro" id="IPR007112">
    <property type="entry name" value="Expansin/allergen_DPBB_dom"/>
</dbReference>
<dbReference type="InterPro" id="IPR009009">
    <property type="entry name" value="RlpA-like_DPBB"/>
</dbReference>
<gene>
    <name evidence="5" type="ORF">AX774_g2551</name>
</gene>
<comment type="caution">
    <text evidence="5">The sequence shown here is derived from an EMBL/GenBank/DDBJ whole genome shotgun (WGS) entry which is preliminary data.</text>
</comment>
<feature type="chain" id="PRO_5012300181" evidence="3">
    <location>
        <begin position="19"/>
        <end position="231"/>
    </location>
</feature>
<keyword evidence="6" id="KW-1185">Reference proteome</keyword>